<dbReference type="Proteomes" id="UP000636709">
    <property type="component" value="Unassembled WGS sequence"/>
</dbReference>
<accession>A0A834ZYW5</accession>
<gene>
    <name evidence="1" type="ORF">HU200_065336</name>
    <name evidence="2" type="ORF">HU200_065337</name>
</gene>
<proteinExistence type="predicted"/>
<organism evidence="1 3">
    <name type="scientific">Digitaria exilis</name>
    <dbReference type="NCBI Taxonomy" id="1010633"/>
    <lineage>
        <taxon>Eukaryota</taxon>
        <taxon>Viridiplantae</taxon>
        <taxon>Streptophyta</taxon>
        <taxon>Embryophyta</taxon>
        <taxon>Tracheophyta</taxon>
        <taxon>Spermatophyta</taxon>
        <taxon>Magnoliopsida</taxon>
        <taxon>Liliopsida</taxon>
        <taxon>Poales</taxon>
        <taxon>Poaceae</taxon>
        <taxon>PACMAD clade</taxon>
        <taxon>Panicoideae</taxon>
        <taxon>Panicodae</taxon>
        <taxon>Paniceae</taxon>
        <taxon>Anthephorinae</taxon>
        <taxon>Digitaria</taxon>
    </lineage>
</organism>
<evidence type="ECO:0000313" key="1">
    <source>
        <dbReference type="EMBL" id="KAF8647697.1"/>
    </source>
</evidence>
<dbReference type="EMBL" id="JACEFO010002840">
    <property type="protein sequence ID" value="KAF8647698.1"/>
    <property type="molecule type" value="Genomic_DNA"/>
</dbReference>
<sequence length="24" mass="2860">MLVAVLWALVLRLFAERMLMWPSI</sequence>
<dbReference type="AlphaFoldDB" id="A0A834ZYW5"/>
<reference evidence="1" key="1">
    <citation type="submission" date="2020-07" db="EMBL/GenBank/DDBJ databases">
        <title>Genome sequence and genetic diversity analysis of an under-domesticated orphan crop, white fonio (Digitaria exilis).</title>
        <authorList>
            <person name="Bennetzen J.L."/>
            <person name="Chen S."/>
            <person name="Ma X."/>
            <person name="Wang X."/>
            <person name="Yssel A.E.J."/>
            <person name="Chaluvadi S.R."/>
            <person name="Johnson M."/>
            <person name="Gangashetty P."/>
            <person name="Hamidou F."/>
            <person name="Sanogo M.D."/>
            <person name="Zwaenepoel A."/>
            <person name="Wallace J."/>
            <person name="Van De Peer Y."/>
            <person name="Van Deynze A."/>
        </authorList>
    </citation>
    <scope>NUCLEOTIDE SEQUENCE</scope>
    <source>
        <tissue evidence="1">Leaves</tissue>
    </source>
</reference>
<comment type="caution">
    <text evidence="1">The sequence shown here is derived from an EMBL/GenBank/DDBJ whole genome shotgun (WGS) entry which is preliminary data.</text>
</comment>
<dbReference type="EMBL" id="JACEFO010002840">
    <property type="protein sequence ID" value="KAF8647697.1"/>
    <property type="molecule type" value="Genomic_DNA"/>
</dbReference>
<protein>
    <submittedName>
        <fullName evidence="1">Uncharacterized protein</fullName>
    </submittedName>
</protein>
<keyword evidence="3" id="KW-1185">Reference proteome</keyword>
<evidence type="ECO:0000313" key="2">
    <source>
        <dbReference type="EMBL" id="KAF8647698.1"/>
    </source>
</evidence>
<evidence type="ECO:0000313" key="3">
    <source>
        <dbReference type="Proteomes" id="UP000636709"/>
    </source>
</evidence>
<name>A0A834ZYW5_9POAL</name>